<dbReference type="InterPro" id="IPR012485">
    <property type="entry name" value="CENP-I"/>
</dbReference>
<dbReference type="PANTHER" id="PTHR48208:SF2">
    <property type="entry name" value="CENTROMERE PROTEIN I"/>
    <property type="match status" value="1"/>
</dbReference>
<organism evidence="7 8">
    <name type="scientific">Xenopus laevis</name>
    <name type="common">African clawed frog</name>
    <dbReference type="NCBI Taxonomy" id="8355"/>
    <lineage>
        <taxon>Eukaryota</taxon>
        <taxon>Metazoa</taxon>
        <taxon>Chordata</taxon>
        <taxon>Craniata</taxon>
        <taxon>Vertebrata</taxon>
        <taxon>Euteleostomi</taxon>
        <taxon>Amphibia</taxon>
        <taxon>Batrachia</taxon>
        <taxon>Anura</taxon>
        <taxon>Pipoidea</taxon>
        <taxon>Pipidae</taxon>
        <taxon>Xenopodinae</taxon>
        <taxon>Xenopus</taxon>
        <taxon>Xenopus</taxon>
    </lineage>
</organism>
<dbReference type="Proteomes" id="UP000186698">
    <property type="component" value="Chromosome 8L"/>
</dbReference>
<dbReference type="CTD" id="108698877"/>
<dbReference type="GO" id="GO:0000939">
    <property type="term" value="C:inner kinetochore"/>
    <property type="evidence" value="ECO:0000318"/>
    <property type="project" value="GO_Central"/>
</dbReference>
<dbReference type="GeneID" id="108698877"/>
<reference evidence="8" key="1">
    <citation type="submission" date="2025-08" db="UniProtKB">
        <authorList>
            <consortium name="RefSeq"/>
        </authorList>
    </citation>
    <scope>IDENTIFICATION</scope>
    <source>
        <strain evidence="8">J_2021</strain>
        <tissue evidence="8">Erythrocytes</tissue>
    </source>
</reference>
<evidence type="ECO:0000256" key="5">
    <source>
        <dbReference type="ARBA" id="ARBA00023242"/>
    </source>
</evidence>
<name>A0A8J1LHF1_XENLA</name>
<sequence>MEERPPQKSQQDESMRKQDVSIQQMEDALLFLKNVKSKVPLKGNHTLISHISAVENLGLKHGIPPDGINILLNLALSGYLVDSLNVRLMKCLIPASEVTRSSILQAVSLFCVVKCSTNTQILFLRWLITVFDFITCKDILSSFYNFFFCFLNYDNLCPYLCHLLYLLTKKDHVRPFRVRKLLELQNKKGLQPHLLGLLSVYKIFCPELVTLTLPSRFKSYFKSSHFLWRMELKEVSKRNAGDPAADSRLIFGDKEQVLSYSRKRKWNSNPMPPVHGIIWGKAPVLADNPVSSEQMFPIERLQTFPQLLDNIHRLELPAQMGSVLKSPLLLHYVNCFKDDTPFLRLNYWLAFTLHEECAWYKGNKHSKEEVEAFLETVANTQQFLQEGLYSTEGFLYKSLPHWNGCHRSQILDLISWIPLGPSSEMEELLYKPIAQIFISSSVYFKCSILESLKALLQNWLIWHSFSVERMQTQSINMNSTMSGLLTSVKDLIHFIGHLSTLGLQIHNSSLLLHFVLDIYELVSDMYVRFSLPLVVLPPPGVFYPALLSTDCVNLNQLCYIMYRYRTNLVTAKTNERQIKAQMHLNIHSHTFQEFNKYLTAMVGCLWTSHAFHQDTHPQGIQLETHLLESSGVLTYKKAFNIVYHPALIGYCVHFYHQIFSEDKQFRLQLIKGRLWNKYLEFLYSQGLNGLKHFIESSVNRLASNSQQQEPCDLLSSKS</sequence>
<evidence type="ECO:0000256" key="2">
    <source>
        <dbReference type="ARBA" id="ARBA00004584"/>
    </source>
</evidence>
<dbReference type="Pfam" id="PF07778">
    <property type="entry name" value="CENP-I"/>
    <property type="match status" value="1"/>
</dbReference>
<protein>
    <submittedName>
        <fullName evidence="8">Centromere protein I</fullName>
    </submittedName>
</protein>
<dbReference type="GO" id="GO:0005634">
    <property type="term" value="C:nucleus"/>
    <property type="evidence" value="ECO:0007669"/>
    <property type="project" value="UniProtKB-SubCell"/>
</dbReference>
<comment type="similarity">
    <text evidence="3">Belongs to the CENP-I/CTF3 family.</text>
</comment>
<evidence type="ECO:0000313" key="8">
    <source>
        <dbReference type="RefSeq" id="XP_041428479.1"/>
    </source>
</evidence>
<keyword evidence="7" id="KW-1185">Reference proteome</keyword>
<evidence type="ECO:0000256" key="1">
    <source>
        <dbReference type="ARBA" id="ARBA00004123"/>
    </source>
</evidence>
<dbReference type="GO" id="GO:0000070">
    <property type="term" value="P:mitotic sister chromatid segregation"/>
    <property type="evidence" value="ECO:0000318"/>
    <property type="project" value="GO_Central"/>
</dbReference>
<accession>A0A8J1LHF1</accession>
<dbReference type="PANTHER" id="PTHR48208">
    <property type="entry name" value="CENTROMERE PROTEIN I"/>
    <property type="match status" value="1"/>
</dbReference>
<evidence type="ECO:0000256" key="6">
    <source>
        <dbReference type="ARBA" id="ARBA00023328"/>
    </source>
</evidence>
<dbReference type="AlphaFoldDB" id="A0A8J1LHF1"/>
<evidence type="ECO:0000256" key="3">
    <source>
        <dbReference type="ARBA" id="ARBA00005470"/>
    </source>
</evidence>
<dbReference type="OrthoDB" id="6347512at2759"/>
<proteinExistence type="inferred from homology"/>
<dbReference type="RefSeq" id="XP_041428479.1">
    <property type="nucleotide sequence ID" value="XM_041572545.1"/>
</dbReference>
<gene>
    <name evidence="8" type="primary">cenpi.L</name>
</gene>
<comment type="subcellular location">
    <subcellularLocation>
        <location evidence="2">Chromosome</location>
        <location evidence="2">Centromere</location>
    </subcellularLocation>
    <subcellularLocation>
        <location evidence="1">Nucleus</location>
    </subcellularLocation>
</comment>
<keyword evidence="6" id="KW-0137">Centromere</keyword>
<evidence type="ECO:0000256" key="4">
    <source>
        <dbReference type="ARBA" id="ARBA00022454"/>
    </source>
</evidence>
<evidence type="ECO:0000313" key="7">
    <source>
        <dbReference type="Proteomes" id="UP000186698"/>
    </source>
</evidence>
<keyword evidence="4" id="KW-0158">Chromosome</keyword>
<dbReference type="KEGG" id="xla:108698877"/>
<keyword evidence="5" id="KW-0539">Nucleus</keyword>
<dbReference type="GO" id="GO:0034080">
    <property type="term" value="P:CENP-A containing chromatin assembly"/>
    <property type="evidence" value="ECO:0000318"/>
    <property type="project" value="GO_Central"/>
</dbReference>